<dbReference type="PANTHER" id="PTHR30087:SF0">
    <property type="entry name" value="INNER MEMBRANE PROTEIN"/>
    <property type="match status" value="1"/>
</dbReference>
<keyword evidence="3" id="KW-1185">Reference proteome</keyword>
<gene>
    <name evidence="2" type="ORF">SAMN05421730_100768</name>
</gene>
<protein>
    <submittedName>
        <fullName evidence="2">Uncharacterized conserved protein YbbK, DUF523 family</fullName>
    </submittedName>
</protein>
<evidence type="ECO:0000259" key="1">
    <source>
        <dbReference type="Pfam" id="PF08349"/>
    </source>
</evidence>
<name>A0A1D3TSS4_9FIRM</name>
<evidence type="ECO:0000313" key="3">
    <source>
        <dbReference type="Proteomes" id="UP000199315"/>
    </source>
</evidence>
<accession>A0A1D3TSS4</accession>
<organism evidence="2 3">
    <name type="scientific">Anaerobium acetethylicum</name>
    <dbReference type="NCBI Taxonomy" id="1619234"/>
    <lineage>
        <taxon>Bacteria</taxon>
        <taxon>Bacillati</taxon>
        <taxon>Bacillota</taxon>
        <taxon>Clostridia</taxon>
        <taxon>Lachnospirales</taxon>
        <taxon>Lachnospiraceae</taxon>
        <taxon>Anaerobium</taxon>
    </lineage>
</organism>
<dbReference type="Pfam" id="PF08349">
    <property type="entry name" value="DUF1722"/>
    <property type="match status" value="1"/>
</dbReference>
<dbReference type="RefSeq" id="WP_091232578.1">
    <property type="nucleotide sequence ID" value="NZ_FMKA01000007.1"/>
</dbReference>
<dbReference type="EMBL" id="FMKA01000007">
    <property type="protein sequence ID" value="SCP96960.1"/>
    <property type="molecule type" value="Genomic_DNA"/>
</dbReference>
<dbReference type="AlphaFoldDB" id="A0A1D3TSS4"/>
<proteinExistence type="predicted"/>
<reference evidence="2 3" key="1">
    <citation type="submission" date="2016-09" db="EMBL/GenBank/DDBJ databases">
        <authorList>
            <person name="Capua I."/>
            <person name="De Benedictis P."/>
            <person name="Joannis T."/>
            <person name="Lombin L.H."/>
            <person name="Cattoli G."/>
        </authorList>
    </citation>
    <scope>NUCLEOTIDE SEQUENCE [LARGE SCALE GENOMIC DNA]</scope>
    <source>
        <strain evidence="2 3">GluBS11</strain>
    </source>
</reference>
<dbReference type="PIRSF" id="PIRSF037004">
    <property type="entry name" value="UCP037004"/>
    <property type="match status" value="1"/>
</dbReference>
<dbReference type="Pfam" id="PF04463">
    <property type="entry name" value="2-thiour_desulf"/>
    <property type="match status" value="1"/>
</dbReference>
<dbReference type="OrthoDB" id="9797779at2"/>
<sequence length="321" mass="37060">MSDLRDENKPTVVVSRCLGFSKCRYNGDVIESDFVQGLKEHVNFITVCPEVEIGLGIPRDPVRLVTEQGKIELYQPATGKLYTQEMNQYASDFFESADRINGFILKGRSPSCGIKDVKIYLGKEKSSASMKGAGLFASHAMKHYPYLPIEEEGRLTNYAIREHFLTKLYTFFRFQKVKDSNSMKELVKFHADHKYLLLAYNQTESRILGKIAANHEKKPFKEIIEKYELHLGLAFAKLPSRNNYVNAFLHIFGYFSDTLTSKEKAFVLDRFQKYKEEKIHMSVVLNLLRTYVIKYDHDYLLDQTIWAAYPEELLDIGDSGK</sequence>
<dbReference type="STRING" id="1619234.SAMN05421730_100768"/>
<dbReference type="Proteomes" id="UP000199315">
    <property type="component" value="Unassembled WGS sequence"/>
</dbReference>
<evidence type="ECO:0000313" key="2">
    <source>
        <dbReference type="EMBL" id="SCP96960.1"/>
    </source>
</evidence>
<dbReference type="InterPro" id="IPR013560">
    <property type="entry name" value="DUF1722"/>
</dbReference>
<dbReference type="PANTHER" id="PTHR30087">
    <property type="entry name" value="INNER MEMBRANE PROTEIN"/>
    <property type="match status" value="1"/>
</dbReference>
<feature type="domain" description="DUF1722" evidence="1">
    <location>
        <begin position="194"/>
        <end position="310"/>
    </location>
</feature>
<dbReference type="InterPro" id="IPR007553">
    <property type="entry name" value="2-thiour_desulf"/>
</dbReference>
<dbReference type="InterPro" id="IPR017087">
    <property type="entry name" value="UCP037004"/>
</dbReference>